<dbReference type="InterPro" id="IPR022074">
    <property type="entry name" value="DUF3626"/>
</dbReference>
<reference evidence="4 5" key="2">
    <citation type="submission" date="2024-05" db="EMBL/GenBank/DDBJ databases">
        <authorList>
            <person name="Chen Y."/>
            <person name="Shah S."/>
            <person name="Dougan E. K."/>
            <person name="Thang M."/>
            <person name="Chan C."/>
        </authorList>
    </citation>
    <scope>NUCLEOTIDE SEQUENCE [LARGE SCALE GENOMIC DNA]</scope>
</reference>
<dbReference type="EMBL" id="CAMXCT020001964">
    <property type="protein sequence ID" value="CAL1147901.1"/>
    <property type="molecule type" value="Genomic_DNA"/>
</dbReference>
<keyword evidence="1" id="KW-0106">Calcium</keyword>
<gene>
    <name evidence="3" type="ORF">C1SCF055_LOCUS21171</name>
</gene>
<proteinExistence type="predicted"/>
<dbReference type="InterPro" id="IPR011992">
    <property type="entry name" value="EF-hand-dom_pair"/>
</dbReference>
<dbReference type="Proteomes" id="UP001152797">
    <property type="component" value="Unassembled WGS sequence"/>
</dbReference>
<evidence type="ECO:0000313" key="5">
    <source>
        <dbReference type="Proteomes" id="UP001152797"/>
    </source>
</evidence>
<reference evidence="3" key="1">
    <citation type="submission" date="2022-10" db="EMBL/GenBank/DDBJ databases">
        <authorList>
            <person name="Chen Y."/>
            <person name="Dougan E. K."/>
            <person name="Chan C."/>
            <person name="Rhodes N."/>
            <person name="Thang M."/>
        </authorList>
    </citation>
    <scope>NUCLEOTIDE SEQUENCE</scope>
</reference>
<keyword evidence="5" id="KW-1185">Reference proteome</keyword>
<dbReference type="PROSITE" id="PS00018">
    <property type="entry name" value="EF_HAND_1"/>
    <property type="match status" value="1"/>
</dbReference>
<dbReference type="EMBL" id="CAMXCT010001964">
    <property type="protein sequence ID" value="CAI3994526.1"/>
    <property type="molecule type" value="Genomic_DNA"/>
</dbReference>
<evidence type="ECO:0000259" key="2">
    <source>
        <dbReference type="PROSITE" id="PS50222"/>
    </source>
</evidence>
<accession>A0A9P1CQL0</accession>
<dbReference type="InterPro" id="IPR018247">
    <property type="entry name" value="EF_Hand_1_Ca_BS"/>
</dbReference>
<dbReference type="PROSITE" id="PS50222">
    <property type="entry name" value="EF_HAND_2"/>
    <property type="match status" value="1"/>
</dbReference>
<organism evidence="3">
    <name type="scientific">Cladocopium goreaui</name>
    <dbReference type="NCBI Taxonomy" id="2562237"/>
    <lineage>
        <taxon>Eukaryota</taxon>
        <taxon>Sar</taxon>
        <taxon>Alveolata</taxon>
        <taxon>Dinophyceae</taxon>
        <taxon>Suessiales</taxon>
        <taxon>Symbiodiniaceae</taxon>
        <taxon>Cladocopium</taxon>
    </lineage>
</organism>
<dbReference type="InterPro" id="IPR002048">
    <property type="entry name" value="EF_hand_dom"/>
</dbReference>
<comment type="caution">
    <text evidence="3">The sequence shown here is derived from an EMBL/GenBank/DDBJ whole genome shotgun (WGS) entry which is preliminary data.</text>
</comment>
<sequence>MNRCFWWQSTLWISGTWSPRLSDKLLLQLEADANRIDAAFIRFDYSGSGTLDESEVAAMFQFLGFPDPSEDEGVKALIKKLDKEEFKHFVEEFGGCDALFERRRAKAMRDRGTTRSVSSGSLSSLSREEIQDNMLGAGIEPDAQAYWELVLPPSEIENVCLLTGCQKRAVSNIRRIAKVNHQKHLPALQRRVAQLGFKDMDLWTTLSWVRDFAPLIVHIHFDKMCKFLLEDTHYRSQFETGSSCGLNNREVRARWERDLFQGAYDGCRDFERPKYGVLNVHNDYRGVVRAKQYGDCYMVLKDARLRTTFSPEDSANLKAERLACLDYYAHVLYEYTDEELRETLKVATTGKLGSSDTILAKGLKYKEAQYHGEVAFARHVERLVLPKVDKYTGRTNEINDVCKKNGWEWCWMEEEKARREAMEAEDASDEKINAWKQKLKAMAEGPSEGVKVPAGFCVKGCGKPVAPGLTKNGNPYKTCCRGCALGFGHDLRCGLKDGERPPCKMGCGMLAAPGKTSKGRALDTCCRGCAKGPPASIETFAPLGSTVPRRPLMHGDVCVMKKDFYLAQKVAQFCLRQIMRNRFEFVALEQQRLARANLPLIDRKEMTEIWASWMQDFELQYCQEDAIMAVWEKYYMNDIKGNDVRAGILAMIQAIQSVDFLKSQLLNKLQILPENYRNKCSEHSPLLGDQEFAPRACPNPDQPCNNVSQLECLCKAPSTAKMLDCFDGDYPDPLCVNTAEDGSCLDPSTDIQIGGTIDDFDLMAGHYLSYVQQSLKEEMQAQKSAMQNTMTRCPFGTMTTADGSMLLGDCVKRKSVRYVEEQLDMTVLRANPVDTYLSPKKWAKSAGNRDANEGEFRPVYAASAGSVSLITFDIRHFPDEFRYGKHWRIKFFVGSTLDPLYDDPIECDSLVAKRTADKRDLDILLAESRGCAELSLPPAFVQEGLQQGENGGALASGVFTFMLHPLVDIEWRVEVQIVDGVFQPDAFMLLSSALVEYAEPARATVGTAQSFAIKLDSELSLELPANMPMKSFTQGADQRVITQAFLNWLPVSVPLQNYHRPIATAVAGGEQEYVFREKGDYWRDSTAGFSVIPQVTQRP</sequence>
<dbReference type="EMBL" id="CAMXCT030001964">
    <property type="protein sequence ID" value="CAL4781838.1"/>
    <property type="molecule type" value="Genomic_DNA"/>
</dbReference>
<dbReference type="GO" id="GO:0005509">
    <property type="term" value="F:calcium ion binding"/>
    <property type="evidence" value="ECO:0007669"/>
    <property type="project" value="InterPro"/>
</dbReference>
<feature type="non-terminal residue" evidence="3">
    <location>
        <position position="1099"/>
    </location>
</feature>
<evidence type="ECO:0000256" key="1">
    <source>
        <dbReference type="ARBA" id="ARBA00022837"/>
    </source>
</evidence>
<dbReference type="SUPFAM" id="SSF47473">
    <property type="entry name" value="EF-hand"/>
    <property type="match status" value="1"/>
</dbReference>
<dbReference type="AlphaFoldDB" id="A0A9P1CQL0"/>
<dbReference type="OrthoDB" id="5982664at2759"/>
<evidence type="ECO:0000313" key="4">
    <source>
        <dbReference type="EMBL" id="CAL4781838.1"/>
    </source>
</evidence>
<protein>
    <submittedName>
        <fullName evidence="4">EF-hand domain-containing protein</fullName>
    </submittedName>
</protein>
<feature type="domain" description="EF-hand" evidence="2">
    <location>
        <begin position="31"/>
        <end position="66"/>
    </location>
</feature>
<dbReference type="Gene3D" id="1.10.238.10">
    <property type="entry name" value="EF-hand"/>
    <property type="match status" value="1"/>
</dbReference>
<name>A0A9P1CQL0_9DINO</name>
<dbReference type="Pfam" id="PF12294">
    <property type="entry name" value="DUF3626"/>
    <property type="match status" value="1"/>
</dbReference>
<evidence type="ECO:0000313" key="3">
    <source>
        <dbReference type="EMBL" id="CAI3994526.1"/>
    </source>
</evidence>